<evidence type="ECO:0000313" key="1">
    <source>
        <dbReference type="EMBL" id="KAI8000418.1"/>
    </source>
</evidence>
<evidence type="ECO:0000313" key="2">
    <source>
        <dbReference type="Proteomes" id="UP001060215"/>
    </source>
</evidence>
<comment type="caution">
    <text evidence="1">The sequence shown here is derived from an EMBL/GenBank/DDBJ whole genome shotgun (WGS) entry which is preliminary data.</text>
</comment>
<gene>
    <name evidence="1" type="ORF">LOK49_LG09G02487</name>
</gene>
<organism evidence="1 2">
    <name type="scientific">Camellia lanceoleosa</name>
    <dbReference type="NCBI Taxonomy" id="1840588"/>
    <lineage>
        <taxon>Eukaryota</taxon>
        <taxon>Viridiplantae</taxon>
        <taxon>Streptophyta</taxon>
        <taxon>Embryophyta</taxon>
        <taxon>Tracheophyta</taxon>
        <taxon>Spermatophyta</taxon>
        <taxon>Magnoliopsida</taxon>
        <taxon>eudicotyledons</taxon>
        <taxon>Gunneridae</taxon>
        <taxon>Pentapetalae</taxon>
        <taxon>asterids</taxon>
        <taxon>Ericales</taxon>
        <taxon>Theaceae</taxon>
        <taxon>Camellia</taxon>
    </lineage>
</organism>
<name>A0ACC0GIR3_9ERIC</name>
<accession>A0ACC0GIR3</accession>
<reference evidence="1 2" key="1">
    <citation type="journal article" date="2022" name="Plant J.">
        <title>Chromosome-level genome of Camellia lanceoleosa provides a valuable resource for understanding genome evolution and self-incompatibility.</title>
        <authorList>
            <person name="Gong W."/>
            <person name="Xiao S."/>
            <person name="Wang L."/>
            <person name="Liao Z."/>
            <person name="Chang Y."/>
            <person name="Mo W."/>
            <person name="Hu G."/>
            <person name="Li W."/>
            <person name="Zhao G."/>
            <person name="Zhu H."/>
            <person name="Hu X."/>
            <person name="Ji K."/>
            <person name="Xiang X."/>
            <person name="Song Q."/>
            <person name="Yuan D."/>
            <person name="Jin S."/>
            <person name="Zhang L."/>
        </authorList>
    </citation>
    <scope>NUCLEOTIDE SEQUENCE [LARGE SCALE GENOMIC DNA]</scope>
    <source>
        <strain evidence="1">SQ_2022a</strain>
    </source>
</reference>
<protein>
    <submittedName>
        <fullName evidence="1">Uncharacterized protein</fullName>
    </submittedName>
</protein>
<dbReference type="EMBL" id="CM045765">
    <property type="protein sequence ID" value="KAI8000418.1"/>
    <property type="molecule type" value="Genomic_DNA"/>
</dbReference>
<keyword evidence="2" id="KW-1185">Reference proteome</keyword>
<sequence>MGDIPEPIEGWVPEGKYHINRTGFDLKAIEHGWIILQTIDNKKEFEVEASFLYFANLEDARNVHKNLLRLKGERFLGSHFIIARKEGIWVAVEKIEYTLEDYKNLHRLSLDNPEARLPQNYQLIIRDIIMGMCRIHKQNLIHGNFSSKDIMIIKDRAKFGFITNRNYDSGDSDFTRLKEIFYDVLGGKPNPEHTDRNSNPENVDRNLNPKHFELIHFHESATTNHW</sequence>
<dbReference type="Proteomes" id="UP001060215">
    <property type="component" value="Chromosome 8"/>
</dbReference>
<proteinExistence type="predicted"/>